<name>A0A6P3WY69_DINQU</name>
<dbReference type="RefSeq" id="XP_014470872.1">
    <property type="nucleotide sequence ID" value="XM_014615386.1"/>
</dbReference>
<gene>
    <name evidence="2" type="primary">LOC106742454</name>
</gene>
<protein>
    <submittedName>
        <fullName evidence="2">Uncharacterized protein LOC106742454</fullName>
    </submittedName>
</protein>
<keyword evidence="1" id="KW-1185">Reference proteome</keyword>
<evidence type="ECO:0000313" key="1">
    <source>
        <dbReference type="Proteomes" id="UP000515204"/>
    </source>
</evidence>
<dbReference type="AlphaFoldDB" id="A0A6P3WY69"/>
<dbReference type="Proteomes" id="UP000515204">
    <property type="component" value="Unplaced"/>
</dbReference>
<sequence>MFRIVDRYSSFRQNASEQIYKMLFVWERTPNLKASPWLAWITTAVVLWGYRGRIARAVLAVSPLRLLKRRAANPTASQKIPSTIILKQRKRHSLAHLHKHKTASLRRVKRLYTGDGPHVPSAVSVIQAGPPQIHYRVTRSGRVYGKYANKVAIRNGSGIQESH</sequence>
<dbReference type="KEGG" id="dqu:106742454"/>
<organism evidence="1 2">
    <name type="scientific">Dinoponera quadriceps</name>
    <name type="common">South American ant</name>
    <dbReference type="NCBI Taxonomy" id="609295"/>
    <lineage>
        <taxon>Eukaryota</taxon>
        <taxon>Metazoa</taxon>
        <taxon>Ecdysozoa</taxon>
        <taxon>Arthropoda</taxon>
        <taxon>Hexapoda</taxon>
        <taxon>Insecta</taxon>
        <taxon>Pterygota</taxon>
        <taxon>Neoptera</taxon>
        <taxon>Endopterygota</taxon>
        <taxon>Hymenoptera</taxon>
        <taxon>Apocrita</taxon>
        <taxon>Aculeata</taxon>
        <taxon>Formicoidea</taxon>
        <taxon>Formicidae</taxon>
        <taxon>Ponerinae</taxon>
        <taxon>Ponerini</taxon>
        <taxon>Dinoponera</taxon>
    </lineage>
</organism>
<dbReference type="GeneID" id="106742454"/>
<reference evidence="2" key="1">
    <citation type="submission" date="2025-08" db="UniProtKB">
        <authorList>
            <consortium name="RefSeq"/>
        </authorList>
    </citation>
    <scope>IDENTIFICATION</scope>
</reference>
<accession>A0A6P3WY69</accession>
<evidence type="ECO:0000313" key="2">
    <source>
        <dbReference type="RefSeq" id="XP_014470872.1"/>
    </source>
</evidence>
<dbReference type="OrthoDB" id="7682835at2759"/>
<proteinExistence type="predicted"/>